<feature type="transmembrane region" description="Helical" evidence="1">
    <location>
        <begin position="6"/>
        <end position="32"/>
    </location>
</feature>
<feature type="transmembrane region" description="Helical" evidence="1">
    <location>
        <begin position="87"/>
        <end position="108"/>
    </location>
</feature>
<dbReference type="eggNOG" id="ENOG502TFWX">
    <property type="taxonomic scope" value="Eukaryota"/>
</dbReference>
<proteinExistence type="predicted"/>
<dbReference type="InParanoid" id="Q9TXS6"/>
<feature type="transmembrane region" description="Helical" evidence="1">
    <location>
        <begin position="129"/>
        <end position="150"/>
    </location>
</feature>
<accession>Q9TXS6</accession>
<keyword evidence="1" id="KW-0472">Membrane</keyword>
<name>Q9TXS6_CAEEL</name>
<reference evidence="2 3" key="1">
    <citation type="journal article" date="1998" name="Science">
        <title>Genome sequence of the nematode C. elegans: a platform for investigating biology.</title>
        <authorList>
            <consortium name="The C. elegans sequencing consortium"/>
            <person name="Sulson J.E."/>
            <person name="Waterston R."/>
        </authorList>
    </citation>
    <scope>NUCLEOTIDE SEQUENCE [LARGE SCALE GENOMIC DNA]</scope>
    <source>
        <strain evidence="2 3">Bristol N2</strain>
    </source>
</reference>
<feature type="transmembrane region" description="Helical" evidence="1">
    <location>
        <begin position="197"/>
        <end position="219"/>
    </location>
</feature>
<keyword evidence="2" id="KW-0675">Receptor</keyword>
<dbReference type="GeneID" id="191975"/>
<feature type="transmembrane region" description="Helical" evidence="1">
    <location>
        <begin position="247"/>
        <end position="267"/>
    </location>
</feature>
<dbReference type="RefSeq" id="NP_503782.1">
    <property type="nucleotide sequence ID" value="NM_071381.1"/>
</dbReference>
<dbReference type="Proteomes" id="UP000001940">
    <property type="component" value="Chromosome V"/>
</dbReference>
<dbReference type="InterPro" id="IPR019428">
    <property type="entry name" value="7TM_GPCR_serpentine_rcpt_Str"/>
</dbReference>
<protein>
    <submittedName>
        <fullName evidence="2">Seven TM Receptor</fullName>
    </submittedName>
</protein>
<evidence type="ECO:0000256" key="1">
    <source>
        <dbReference type="SAM" id="Phobius"/>
    </source>
</evidence>
<dbReference type="AlphaFoldDB" id="Q9TXS6"/>
<dbReference type="SUPFAM" id="SSF81321">
    <property type="entry name" value="Family A G protein-coupled receptor-like"/>
    <property type="match status" value="1"/>
</dbReference>
<dbReference type="FunCoup" id="Q9TXS6">
    <property type="interactions" value="18"/>
</dbReference>
<feature type="transmembrane region" description="Helical" evidence="1">
    <location>
        <begin position="44"/>
        <end position="67"/>
    </location>
</feature>
<organism evidence="2 3">
    <name type="scientific">Caenorhabditis elegans</name>
    <dbReference type="NCBI Taxonomy" id="6239"/>
    <lineage>
        <taxon>Eukaryota</taxon>
        <taxon>Metazoa</taxon>
        <taxon>Ecdysozoa</taxon>
        <taxon>Nematoda</taxon>
        <taxon>Chromadorea</taxon>
        <taxon>Rhabditida</taxon>
        <taxon>Rhabditina</taxon>
        <taxon>Rhabditomorpha</taxon>
        <taxon>Rhabditoidea</taxon>
        <taxon>Rhabditidae</taxon>
        <taxon>Peloderinae</taxon>
        <taxon>Caenorhabditis</taxon>
    </lineage>
</organism>
<keyword evidence="1" id="KW-0812">Transmembrane</keyword>
<keyword evidence="3" id="KW-1185">Reference proteome</keyword>
<dbReference type="WormBase" id="F37B4.12">
    <property type="protein sequence ID" value="CE17800"/>
    <property type="gene ID" value="WBGene00006104"/>
    <property type="gene designation" value="str-39"/>
</dbReference>
<dbReference type="Pfam" id="PF10326">
    <property type="entry name" value="7TM_GPCR_Str"/>
    <property type="match status" value="1"/>
</dbReference>
<dbReference type="EMBL" id="BX284605">
    <property type="protein sequence ID" value="CCD66324.1"/>
    <property type="molecule type" value="Genomic_DNA"/>
</dbReference>
<sequence length="329" mass="37838">MFHKVFEFITVTSFFATLFSNLLLIFITTFYVKQIVGSYKKMIILFAGLGIIFSIVERIAKPFIHNYNKGLMYFSLGESWFKIPKDVVTISLVVYVTIYAVVVTFLAVQFAFRYVSLFNPDLTKLFENYGAIAWSMYPVFIGSVNGAAIWCLTRPDEFSDDYMRNEIFEVYELDISTLPRLLIVPYDQNGNVRINNVLYLCIGTFLLSSQYLIIVYCGLQMHFQMQKELQKFSVANRKLQQQFFKALVVQVTVPTITFVLPAMPLLLGPLFDLKMSFKSGVICALLGIYPFIDSILFMLIVTEYRKHLATLCNCFGKKNHVQNSQCLTI</sequence>
<dbReference type="UCSC" id="F37B4.12">
    <property type="organism name" value="c. elegans"/>
</dbReference>
<dbReference type="PhylomeDB" id="Q9TXS6"/>
<dbReference type="PANTHER" id="PTHR46000">
    <property type="entry name" value="SEVEN TM RECEPTOR-RELATED"/>
    <property type="match status" value="1"/>
</dbReference>
<feature type="transmembrane region" description="Helical" evidence="1">
    <location>
        <begin position="279"/>
        <end position="301"/>
    </location>
</feature>
<evidence type="ECO:0000313" key="3">
    <source>
        <dbReference type="Proteomes" id="UP000001940"/>
    </source>
</evidence>
<dbReference type="CTD" id="191975"/>
<dbReference type="AGR" id="WB:WBGene00006104"/>
<dbReference type="SMR" id="Q9TXS6"/>
<dbReference type="HOGENOM" id="CLU_036335_4_2_1"/>
<evidence type="ECO:0000313" key="4">
    <source>
        <dbReference type="WormBase" id="F37B4.12"/>
    </source>
</evidence>
<gene>
    <name evidence="2 4" type="primary">str-39</name>
    <name evidence="2" type="ORF">CELE_F37B4.12</name>
    <name evidence="4" type="ORF">F37B4.12</name>
</gene>
<dbReference type="KEGG" id="cel:CELE_F37B4.12"/>
<dbReference type="PaxDb" id="6239-F37B4.12"/>
<dbReference type="OrthoDB" id="5834042at2759"/>
<keyword evidence="1" id="KW-1133">Transmembrane helix</keyword>
<evidence type="ECO:0000313" key="2">
    <source>
        <dbReference type="EMBL" id="CCD66324.1"/>
    </source>
</evidence>
<dbReference type="OMA" id="SENHIRW"/>
<dbReference type="PANTHER" id="PTHR46000:SF6">
    <property type="entry name" value="SEVEN TM RECEPTOR"/>
    <property type="match status" value="1"/>
</dbReference>